<keyword evidence="4" id="KW-1185">Reference proteome</keyword>
<evidence type="ECO:0000256" key="1">
    <source>
        <dbReference type="SAM" id="MobiDB-lite"/>
    </source>
</evidence>
<sequence length="211" mass="22803">MKLRALVLAAITALAASGAHAQSISAGFNPRTGDVWVDARLADINHYGARYRDPFVDELVRYHGAPRELVIDLLVNRRWSPGDVYFACALAHIVGRPCRFVVEQYERDRGLGWGELAKRLGIKPGSPEFHRLKRGFVPTYDRWGRAIELDADLERDFPGRGKGKQARGGHGDAKGPSHAGKAHGNGHGRGKGHGGDKGQGGDRGKGKGGGK</sequence>
<reference evidence="3" key="2">
    <citation type="submission" date="2020-09" db="EMBL/GenBank/DDBJ databases">
        <authorList>
            <person name="Sun Q."/>
            <person name="Kim S."/>
        </authorList>
    </citation>
    <scope>NUCLEOTIDE SEQUENCE</scope>
    <source>
        <strain evidence="3">KCTC 32020</strain>
    </source>
</reference>
<feature type="compositionally biased region" description="Basic and acidic residues" evidence="1">
    <location>
        <begin position="193"/>
        <end position="205"/>
    </location>
</feature>
<comment type="caution">
    <text evidence="3">The sequence shown here is derived from an EMBL/GenBank/DDBJ whole genome shotgun (WGS) entry which is preliminary data.</text>
</comment>
<gene>
    <name evidence="3" type="ORF">GCM10007167_25210</name>
</gene>
<dbReference type="RefSeq" id="WP_146474444.1">
    <property type="nucleotide sequence ID" value="NZ_BNCF01000017.1"/>
</dbReference>
<dbReference type="Proteomes" id="UP000636453">
    <property type="component" value="Unassembled WGS sequence"/>
</dbReference>
<accession>A0A918ZAH8</accession>
<evidence type="ECO:0000313" key="3">
    <source>
        <dbReference type="EMBL" id="GHE42286.1"/>
    </source>
</evidence>
<feature type="region of interest" description="Disordered" evidence="1">
    <location>
        <begin position="154"/>
        <end position="211"/>
    </location>
</feature>
<organism evidence="3 4">
    <name type="scientific">Vulcaniibacterium thermophilum</name>
    <dbReference type="NCBI Taxonomy" id="1169913"/>
    <lineage>
        <taxon>Bacteria</taxon>
        <taxon>Pseudomonadati</taxon>
        <taxon>Pseudomonadota</taxon>
        <taxon>Gammaproteobacteria</taxon>
        <taxon>Lysobacterales</taxon>
        <taxon>Lysobacteraceae</taxon>
        <taxon>Vulcaniibacterium</taxon>
    </lineage>
</organism>
<dbReference type="EMBL" id="BNCF01000017">
    <property type="protein sequence ID" value="GHE42286.1"/>
    <property type="molecule type" value="Genomic_DNA"/>
</dbReference>
<dbReference type="AlphaFoldDB" id="A0A918ZAH8"/>
<proteinExistence type="predicted"/>
<feature type="chain" id="PRO_5036908092" evidence="2">
    <location>
        <begin position="22"/>
        <end position="211"/>
    </location>
</feature>
<protein>
    <submittedName>
        <fullName evidence="3">Uncharacterized protein</fullName>
    </submittedName>
</protein>
<evidence type="ECO:0000313" key="4">
    <source>
        <dbReference type="Proteomes" id="UP000636453"/>
    </source>
</evidence>
<feature type="compositionally biased region" description="Basic residues" evidence="1">
    <location>
        <begin position="180"/>
        <end position="192"/>
    </location>
</feature>
<evidence type="ECO:0000256" key="2">
    <source>
        <dbReference type="SAM" id="SignalP"/>
    </source>
</evidence>
<feature type="signal peptide" evidence="2">
    <location>
        <begin position="1"/>
        <end position="21"/>
    </location>
</feature>
<dbReference type="OrthoDB" id="5966402at2"/>
<name>A0A918ZAH8_9GAMM</name>
<reference evidence="3" key="1">
    <citation type="journal article" date="2014" name="Int. J. Syst. Evol. Microbiol.">
        <title>Complete genome sequence of Corynebacterium casei LMG S-19264T (=DSM 44701T), isolated from a smear-ripened cheese.</title>
        <authorList>
            <consortium name="US DOE Joint Genome Institute (JGI-PGF)"/>
            <person name="Walter F."/>
            <person name="Albersmeier A."/>
            <person name="Kalinowski J."/>
            <person name="Ruckert C."/>
        </authorList>
    </citation>
    <scope>NUCLEOTIDE SEQUENCE</scope>
    <source>
        <strain evidence="3">KCTC 32020</strain>
    </source>
</reference>
<keyword evidence="2" id="KW-0732">Signal</keyword>